<accession>A0A1B7Z114</accession>
<keyword evidence="3" id="KW-1185">Reference proteome</keyword>
<evidence type="ECO:0008006" key="4">
    <source>
        <dbReference type="Google" id="ProtNLM"/>
    </source>
</evidence>
<dbReference type="OrthoDB" id="883248at2"/>
<gene>
    <name evidence="2" type="ORF">A9200_08195</name>
</gene>
<dbReference type="RefSeq" id="WP_068485853.1">
    <property type="nucleotide sequence ID" value="NZ_CP018760.1"/>
</dbReference>
<comment type="caution">
    <text evidence="2">The sequence shown here is derived from an EMBL/GenBank/DDBJ whole genome shotgun (WGS) entry which is preliminary data.</text>
</comment>
<feature type="signal peptide" evidence="1">
    <location>
        <begin position="1"/>
        <end position="19"/>
    </location>
</feature>
<dbReference type="AlphaFoldDB" id="A0A1B7Z114"/>
<keyword evidence="1" id="KW-0732">Signal</keyword>
<evidence type="ECO:0000256" key="1">
    <source>
        <dbReference type="SAM" id="SignalP"/>
    </source>
</evidence>
<feature type="chain" id="PRO_5008602163" description="Secreted protein" evidence="1">
    <location>
        <begin position="20"/>
        <end position="182"/>
    </location>
</feature>
<sequence length="182" mass="20311">MKKIIFVAAIFMITFYSNAQSGQFVEDGLLKANLLLPGVSYEFGVGKRTTINTEAIIGFALRGASNVETQFGLYPGFAADFRYYNNFNRRISKGKNSTGNTGNYFGFLNQFQFGTPIIGDLEYASDYYYNVALVYGLQRTYKKGFYFSLAFGPGVFVNEFNTDAGVLIDARLGWVIGGRKKQ</sequence>
<dbReference type="STRING" id="1836467.BTR34_12305"/>
<organism evidence="2 3">
    <name type="scientific">Maribacter hydrothermalis</name>
    <dbReference type="NCBI Taxonomy" id="1836467"/>
    <lineage>
        <taxon>Bacteria</taxon>
        <taxon>Pseudomonadati</taxon>
        <taxon>Bacteroidota</taxon>
        <taxon>Flavobacteriia</taxon>
        <taxon>Flavobacteriales</taxon>
        <taxon>Flavobacteriaceae</taxon>
        <taxon>Maribacter</taxon>
    </lineage>
</organism>
<protein>
    <recommendedName>
        <fullName evidence="4">Secreted protein</fullName>
    </recommendedName>
</protein>
<dbReference type="KEGG" id="mart:BTR34_12305"/>
<proteinExistence type="predicted"/>
<reference evidence="3" key="1">
    <citation type="submission" date="2016-06" db="EMBL/GenBank/DDBJ databases">
        <authorList>
            <person name="Zhan P."/>
        </authorList>
    </citation>
    <scope>NUCLEOTIDE SEQUENCE [LARGE SCALE GENOMIC DNA]</scope>
    <source>
        <strain evidence="3">T28</strain>
    </source>
</reference>
<dbReference type="Proteomes" id="UP000092164">
    <property type="component" value="Unassembled WGS sequence"/>
</dbReference>
<dbReference type="EMBL" id="LZFP01000045">
    <property type="protein sequence ID" value="OBR36405.1"/>
    <property type="molecule type" value="Genomic_DNA"/>
</dbReference>
<name>A0A1B7Z114_9FLAO</name>
<evidence type="ECO:0000313" key="2">
    <source>
        <dbReference type="EMBL" id="OBR36405.1"/>
    </source>
</evidence>
<evidence type="ECO:0000313" key="3">
    <source>
        <dbReference type="Proteomes" id="UP000092164"/>
    </source>
</evidence>